<organism evidence="4 5">
    <name type="scientific">Ruminiclostridium cellobioparum subsp. termitidis CT1112</name>
    <dbReference type="NCBI Taxonomy" id="1195236"/>
    <lineage>
        <taxon>Bacteria</taxon>
        <taxon>Bacillati</taxon>
        <taxon>Bacillota</taxon>
        <taxon>Clostridia</taxon>
        <taxon>Eubacteriales</taxon>
        <taxon>Oscillospiraceae</taxon>
        <taxon>Ruminiclostridium</taxon>
    </lineage>
</organism>
<reference evidence="4 5" key="1">
    <citation type="journal article" date="2013" name="Genome Announc.">
        <title>Draft Genome Sequence of the Cellulolytic, Mesophilic, Anaerobic Bacterium Clostridium termitidis Strain CT1112 (DSM 5398).</title>
        <authorList>
            <person name="Lal S."/>
            <person name="Ramachandran U."/>
            <person name="Zhang X."/>
            <person name="Munir R."/>
            <person name="Sparling R."/>
            <person name="Levin D.B."/>
        </authorList>
    </citation>
    <scope>NUCLEOTIDE SEQUENCE [LARGE SCALE GENOMIC DNA]</scope>
    <source>
        <strain evidence="4 5">CT1112</strain>
    </source>
</reference>
<dbReference type="Proteomes" id="UP000014155">
    <property type="component" value="Unassembled WGS sequence"/>
</dbReference>
<dbReference type="eggNOG" id="COG1653">
    <property type="taxonomic scope" value="Bacteria"/>
</dbReference>
<comment type="caution">
    <text evidence="4">The sequence shown here is derived from an EMBL/GenBank/DDBJ whole genome shotgun (WGS) entry which is preliminary data.</text>
</comment>
<evidence type="ECO:0000256" key="1">
    <source>
        <dbReference type="ARBA" id="ARBA00008520"/>
    </source>
</evidence>
<keyword evidence="2" id="KW-0813">Transport</keyword>
<keyword evidence="3" id="KW-0732">Signal</keyword>
<dbReference type="InterPro" id="IPR050490">
    <property type="entry name" value="Bact_solute-bd_prot1"/>
</dbReference>
<dbReference type="PANTHER" id="PTHR43649:SF29">
    <property type="entry name" value="OSMOPROTECTIVE COMPOUNDS-BINDING PROTEIN GGTB"/>
    <property type="match status" value="1"/>
</dbReference>
<dbReference type="Pfam" id="PF01547">
    <property type="entry name" value="SBP_bac_1"/>
    <property type="match status" value="1"/>
</dbReference>
<dbReference type="PROSITE" id="PS51257">
    <property type="entry name" value="PROKAR_LIPOPROTEIN"/>
    <property type="match status" value="1"/>
</dbReference>
<sequence length="463" mass="50061">MISQKIKKVLAIAMVTAMLSATFSGCGTSKDDSAVSSGSASGAASNSAAGNDEPVDIRLMTSWTAGSVAYESIEALLETYKKEKPNVKITHDALPSADLRTKLTVEMAAGTPADVSWCILSYAREFIKDDKIIDWAPVYNDPKHPEFKQWFSEVSLNFATTDDGKIMMAPQEGSIDGLYYNTEMFTKYGWNPPQTFDEFLALIPKIKEKGISPLVTGGKDGRFAWLASALLARSAGLDNFNALTLGDAMTGWKDPKYGFTDAMNKFKQMIDAGAYPKGVLGMSATEADQMFARGEAAMYYEGAWKPGNFATAGGDEFVNKIARVDFPVFTDCPNGDTKVNVGGNIIGFFVANDLPDAKREACINLVKNIVSPEFNVPIMEKGGFVYAGNADYDKTKVSPVMNQLIEAYRGATSYIPSMDAIAPPAVDLAIKQTAMPGMITGEFDVQRAIAEVQKAAEDYARGK</sequence>
<accession>S0FUU6</accession>
<proteinExistence type="inferred from homology"/>
<evidence type="ECO:0000256" key="2">
    <source>
        <dbReference type="ARBA" id="ARBA00022448"/>
    </source>
</evidence>
<dbReference type="STRING" id="1195236.CTER_1671"/>
<evidence type="ECO:0000313" key="5">
    <source>
        <dbReference type="Proteomes" id="UP000014155"/>
    </source>
</evidence>
<dbReference type="EMBL" id="AORV01000028">
    <property type="protein sequence ID" value="EMS72303.1"/>
    <property type="molecule type" value="Genomic_DNA"/>
</dbReference>
<dbReference type="AlphaFoldDB" id="S0FUU6"/>
<dbReference type="SUPFAM" id="SSF53850">
    <property type="entry name" value="Periplasmic binding protein-like II"/>
    <property type="match status" value="1"/>
</dbReference>
<feature type="chain" id="PRO_5039639710" evidence="3">
    <location>
        <begin position="27"/>
        <end position="463"/>
    </location>
</feature>
<keyword evidence="4" id="KW-0762">Sugar transport</keyword>
<feature type="signal peptide" evidence="3">
    <location>
        <begin position="1"/>
        <end position="26"/>
    </location>
</feature>
<keyword evidence="5" id="KW-1185">Reference proteome</keyword>
<dbReference type="RefSeq" id="WP_004625296.1">
    <property type="nucleotide sequence ID" value="NZ_AORV01000028.1"/>
</dbReference>
<evidence type="ECO:0000313" key="4">
    <source>
        <dbReference type="EMBL" id="EMS72303.1"/>
    </source>
</evidence>
<gene>
    <name evidence="4" type="ORF">CTER_1671</name>
</gene>
<dbReference type="PANTHER" id="PTHR43649">
    <property type="entry name" value="ARABINOSE-BINDING PROTEIN-RELATED"/>
    <property type="match status" value="1"/>
</dbReference>
<dbReference type="InterPro" id="IPR006059">
    <property type="entry name" value="SBP"/>
</dbReference>
<protein>
    <submittedName>
        <fullName evidence="4">ABC-type sugar transport system, periplasmic component</fullName>
    </submittedName>
</protein>
<name>S0FUU6_RUMCE</name>
<comment type="similarity">
    <text evidence="1">Belongs to the bacterial solute-binding protein 1 family.</text>
</comment>
<evidence type="ECO:0000256" key="3">
    <source>
        <dbReference type="SAM" id="SignalP"/>
    </source>
</evidence>
<dbReference type="Gene3D" id="3.40.190.10">
    <property type="entry name" value="Periplasmic binding protein-like II"/>
    <property type="match status" value="2"/>
</dbReference>
<dbReference type="PATRIC" id="fig|1195236.3.peg.1999"/>